<feature type="compositionally biased region" description="Basic residues" evidence="1">
    <location>
        <begin position="419"/>
        <end position="429"/>
    </location>
</feature>
<feature type="region of interest" description="Disordered" evidence="1">
    <location>
        <begin position="240"/>
        <end position="429"/>
    </location>
</feature>
<keyword evidence="3" id="KW-1185">Reference proteome</keyword>
<evidence type="ECO:0000313" key="3">
    <source>
        <dbReference type="Proteomes" id="UP000827092"/>
    </source>
</evidence>
<feature type="compositionally biased region" description="Polar residues" evidence="1">
    <location>
        <begin position="364"/>
        <end position="379"/>
    </location>
</feature>
<organism evidence="2 3">
    <name type="scientific">Oedothorax gibbosus</name>
    <dbReference type="NCBI Taxonomy" id="931172"/>
    <lineage>
        <taxon>Eukaryota</taxon>
        <taxon>Metazoa</taxon>
        <taxon>Ecdysozoa</taxon>
        <taxon>Arthropoda</taxon>
        <taxon>Chelicerata</taxon>
        <taxon>Arachnida</taxon>
        <taxon>Araneae</taxon>
        <taxon>Araneomorphae</taxon>
        <taxon>Entelegynae</taxon>
        <taxon>Araneoidea</taxon>
        <taxon>Linyphiidae</taxon>
        <taxon>Erigoninae</taxon>
        <taxon>Oedothorax</taxon>
    </lineage>
</organism>
<accession>A0AAV6TWW3</accession>
<feature type="compositionally biased region" description="Low complexity" evidence="1">
    <location>
        <begin position="244"/>
        <end position="264"/>
    </location>
</feature>
<proteinExistence type="predicted"/>
<dbReference type="AlphaFoldDB" id="A0AAV6TWW3"/>
<feature type="compositionally biased region" description="Low complexity" evidence="1">
    <location>
        <begin position="277"/>
        <end position="288"/>
    </location>
</feature>
<feature type="compositionally biased region" description="Polar residues" evidence="1">
    <location>
        <begin position="347"/>
        <end position="357"/>
    </location>
</feature>
<evidence type="ECO:0000256" key="1">
    <source>
        <dbReference type="SAM" id="MobiDB-lite"/>
    </source>
</evidence>
<dbReference type="EMBL" id="JAFNEN010000879">
    <property type="protein sequence ID" value="KAG8176455.1"/>
    <property type="molecule type" value="Genomic_DNA"/>
</dbReference>
<dbReference type="Proteomes" id="UP000827092">
    <property type="component" value="Unassembled WGS sequence"/>
</dbReference>
<sequence length="429" mass="46227">MSDLGKDLLSSSPSMSSAEVDACVEQCFNFIHKSKNLCLCNGDFGQEGNTTKTGHQLAAAPKAALRLQEPTSETEEAVISFEDAKSDAVAVQRAVKCYNLEQLIEVELKEIKNSKLVKHESLDTTPKPFMIESMDFTELEKKAAELPGVAGREVAQRQEEMPVLKSTDTLEVLLHAYEYYNVDSTKISEANLSVSEIKGRSSNPSNEIKGFQLFLVNEMKIIYDRISSIYPLRENCVPTNVDTPNSSPENSNTKNSSSSKITSEAVQSSGAEGYPELSGDSSSASGLLNDPVIDMSAAQPASKSSGGESDNTTSSTLSEDNTLSGVSSIPTDARASVSSLRDLDQMVSPSSLDSRTSLEVYPRTSVSSVRDPNNRTSVGVESLGPMSPKLQQAMLEDDSDDAFLNAPQESNASPGGQNPRRRGLLIKED</sequence>
<evidence type="ECO:0000313" key="2">
    <source>
        <dbReference type="EMBL" id="KAG8176455.1"/>
    </source>
</evidence>
<gene>
    <name evidence="2" type="ORF">JTE90_023102</name>
</gene>
<name>A0AAV6TWW3_9ARAC</name>
<feature type="compositionally biased region" description="Polar residues" evidence="1">
    <location>
        <begin position="407"/>
        <end position="416"/>
    </location>
</feature>
<comment type="caution">
    <text evidence="2">The sequence shown here is derived from an EMBL/GenBank/DDBJ whole genome shotgun (WGS) entry which is preliminary data.</text>
</comment>
<protein>
    <submittedName>
        <fullName evidence="2">Uncharacterized protein</fullName>
    </submittedName>
</protein>
<reference evidence="2 3" key="1">
    <citation type="journal article" date="2022" name="Nat. Ecol. Evol.">
        <title>A masculinizing supergene underlies an exaggerated male reproductive morph in a spider.</title>
        <authorList>
            <person name="Hendrickx F."/>
            <person name="De Corte Z."/>
            <person name="Sonet G."/>
            <person name="Van Belleghem S.M."/>
            <person name="Kostlbacher S."/>
            <person name="Vangestel C."/>
        </authorList>
    </citation>
    <scope>NUCLEOTIDE SEQUENCE [LARGE SCALE GENOMIC DNA]</scope>
    <source>
        <strain evidence="2">W744_W776</strain>
    </source>
</reference>
<feature type="compositionally biased region" description="Polar residues" evidence="1">
    <location>
        <begin position="299"/>
        <end position="330"/>
    </location>
</feature>